<comment type="caution">
    <text evidence="2">The sequence shown here is derived from an EMBL/GenBank/DDBJ whole genome shotgun (WGS) entry which is preliminary data.</text>
</comment>
<feature type="non-terminal residue" evidence="2">
    <location>
        <position position="36"/>
    </location>
</feature>
<reference evidence="2" key="1">
    <citation type="submission" date="2019-03" db="EMBL/GenBank/DDBJ databases">
        <title>Single cell metagenomics reveals metabolic interactions within the superorganism composed of flagellate Streblomastix strix and complex community of Bacteroidetes bacteria on its surface.</title>
        <authorList>
            <person name="Treitli S.C."/>
            <person name="Kolisko M."/>
            <person name="Husnik F."/>
            <person name="Keeling P."/>
            <person name="Hampl V."/>
        </authorList>
    </citation>
    <scope>NUCLEOTIDE SEQUENCE</scope>
    <source>
        <strain evidence="2">STM</strain>
    </source>
</reference>
<keyword evidence="1" id="KW-0812">Transmembrane</keyword>
<protein>
    <submittedName>
        <fullName evidence="2">Uncharacterized protein</fullName>
    </submittedName>
</protein>
<organism evidence="2">
    <name type="scientific">termite gut metagenome</name>
    <dbReference type="NCBI Taxonomy" id="433724"/>
    <lineage>
        <taxon>unclassified sequences</taxon>
        <taxon>metagenomes</taxon>
        <taxon>organismal metagenomes</taxon>
    </lineage>
</organism>
<accession>A0A5J4Q1W4</accession>
<proteinExistence type="predicted"/>
<keyword evidence="1" id="KW-1133">Transmembrane helix</keyword>
<dbReference type="EMBL" id="SNRY01005413">
    <property type="protein sequence ID" value="KAA6315019.1"/>
    <property type="molecule type" value="Genomic_DNA"/>
</dbReference>
<evidence type="ECO:0000313" key="2">
    <source>
        <dbReference type="EMBL" id="KAA6315019.1"/>
    </source>
</evidence>
<gene>
    <name evidence="2" type="ORF">EZS27_034457</name>
</gene>
<feature type="transmembrane region" description="Helical" evidence="1">
    <location>
        <begin position="12"/>
        <end position="35"/>
    </location>
</feature>
<keyword evidence="1" id="KW-0472">Membrane</keyword>
<sequence length="36" mass="4090">MKVNVGYNTMLCIIGILIFIHQHIAELLLIAVQYFG</sequence>
<dbReference type="AlphaFoldDB" id="A0A5J4Q1W4"/>
<name>A0A5J4Q1W4_9ZZZZ</name>
<evidence type="ECO:0000256" key="1">
    <source>
        <dbReference type="SAM" id="Phobius"/>
    </source>
</evidence>